<dbReference type="EC" id="3.6.4.13" evidence="3"/>
<dbReference type="SUPFAM" id="SSF52540">
    <property type="entry name" value="P-loop containing nucleoside triphosphate hydrolases"/>
    <property type="match status" value="1"/>
</dbReference>
<dbReference type="FunCoup" id="A0A6L2Q556">
    <property type="interactions" value="208"/>
</dbReference>
<dbReference type="GO" id="GO:0016787">
    <property type="term" value="F:hydrolase activity"/>
    <property type="evidence" value="ECO:0007669"/>
    <property type="project" value="UniProtKB-KW"/>
</dbReference>
<evidence type="ECO:0000259" key="15">
    <source>
        <dbReference type="Pfam" id="PF21634"/>
    </source>
</evidence>
<evidence type="ECO:0000256" key="8">
    <source>
        <dbReference type="ARBA" id="ARBA00022840"/>
    </source>
</evidence>
<evidence type="ECO:0000256" key="11">
    <source>
        <dbReference type="SAM" id="MobiDB-lite"/>
    </source>
</evidence>
<feature type="region of interest" description="Disordered" evidence="11">
    <location>
        <begin position="1"/>
        <end position="30"/>
    </location>
</feature>
<feature type="domain" description="Helicase MOV-10-like beta-barrel" evidence="15">
    <location>
        <begin position="619"/>
        <end position="704"/>
    </location>
</feature>
<dbReference type="GO" id="GO:0005524">
    <property type="term" value="F:ATP binding"/>
    <property type="evidence" value="ECO:0007669"/>
    <property type="project" value="UniProtKB-KW"/>
</dbReference>
<dbReference type="OrthoDB" id="6513042at2759"/>
<evidence type="ECO:0000256" key="5">
    <source>
        <dbReference type="ARBA" id="ARBA00022741"/>
    </source>
</evidence>
<dbReference type="InterPro" id="IPR027417">
    <property type="entry name" value="P-loop_NTPase"/>
</dbReference>
<dbReference type="Pfam" id="PF21634">
    <property type="entry name" value="MOV-10_beta-barrel"/>
    <property type="match status" value="1"/>
</dbReference>
<keyword evidence="7" id="KW-0347">Helicase</keyword>
<dbReference type="EMBL" id="BLKM01012573">
    <property type="protein sequence ID" value="GFG36977.1"/>
    <property type="molecule type" value="Genomic_DNA"/>
</dbReference>
<evidence type="ECO:0000259" key="13">
    <source>
        <dbReference type="Pfam" id="PF13087"/>
    </source>
</evidence>
<evidence type="ECO:0000256" key="6">
    <source>
        <dbReference type="ARBA" id="ARBA00022801"/>
    </source>
</evidence>
<evidence type="ECO:0000259" key="14">
    <source>
        <dbReference type="Pfam" id="PF14444"/>
    </source>
</evidence>
<accession>A0A6L2Q556</accession>
<evidence type="ECO:0000259" key="16">
    <source>
        <dbReference type="Pfam" id="PF21635"/>
    </source>
</evidence>
<feature type="domain" description="DNA2/NAM7 helicase-like C-terminal" evidence="13">
    <location>
        <begin position="1116"/>
        <end position="1310"/>
    </location>
</feature>
<evidence type="ECO:0000256" key="10">
    <source>
        <dbReference type="ARBA" id="ARBA00047984"/>
    </source>
</evidence>
<dbReference type="GO" id="GO:0003724">
    <property type="term" value="F:RNA helicase activity"/>
    <property type="evidence" value="ECO:0007669"/>
    <property type="project" value="UniProtKB-EC"/>
</dbReference>
<proteinExistence type="inferred from homology"/>
<dbReference type="InterPro" id="IPR049079">
    <property type="entry name" value="Mov-10_helical"/>
</dbReference>
<comment type="catalytic activity">
    <reaction evidence="10">
        <text>ATP + H2O = ADP + phosphate + H(+)</text>
        <dbReference type="Rhea" id="RHEA:13065"/>
        <dbReference type="ChEBI" id="CHEBI:15377"/>
        <dbReference type="ChEBI" id="CHEBI:15378"/>
        <dbReference type="ChEBI" id="CHEBI:30616"/>
        <dbReference type="ChEBI" id="CHEBI:43474"/>
        <dbReference type="ChEBI" id="CHEBI:456216"/>
        <dbReference type="EC" id="3.6.4.13"/>
    </reaction>
</comment>
<keyword evidence="8" id="KW-0067">ATP-binding</keyword>
<dbReference type="InterPro" id="IPR041677">
    <property type="entry name" value="DNA2/NAM7_AAA_11"/>
</dbReference>
<dbReference type="InterPro" id="IPR041679">
    <property type="entry name" value="DNA2/NAM7-like_C"/>
</dbReference>
<keyword evidence="6" id="KW-0378">Hydrolase</keyword>
<dbReference type="Gene3D" id="3.40.50.300">
    <property type="entry name" value="P-loop containing nucleotide triphosphate hydrolases"/>
    <property type="match status" value="2"/>
</dbReference>
<dbReference type="Proteomes" id="UP000502823">
    <property type="component" value="Unassembled WGS sequence"/>
</dbReference>
<feature type="domain" description="DNA2/NAM7 helicase helicase" evidence="12">
    <location>
        <begin position="1000"/>
        <end position="1079"/>
    </location>
</feature>
<name>A0A6L2Q556_COPFO</name>
<dbReference type="Pfam" id="PF21635">
    <property type="entry name" value="Mov-10_helical"/>
    <property type="match status" value="1"/>
</dbReference>
<dbReference type="CDD" id="cd18808">
    <property type="entry name" value="SF1_C_Upf1"/>
    <property type="match status" value="1"/>
</dbReference>
<protein>
    <recommendedName>
        <fullName evidence="3">RNA helicase</fullName>
        <ecNumber evidence="3">3.6.4.13</ecNumber>
    </recommendedName>
</protein>
<feature type="domain" description="DNA2/NAM7 helicase helicase" evidence="12">
    <location>
        <begin position="875"/>
        <end position="962"/>
    </location>
</feature>
<evidence type="ECO:0000256" key="1">
    <source>
        <dbReference type="ARBA" id="ARBA00004496"/>
    </source>
</evidence>
<dbReference type="InterPro" id="IPR025223">
    <property type="entry name" value="S1-like_RNA-bd_dom"/>
</dbReference>
<evidence type="ECO:0000259" key="12">
    <source>
        <dbReference type="Pfam" id="PF13086"/>
    </source>
</evidence>
<keyword evidence="9" id="KW-0943">RNA-mediated gene silencing</keyword>
<comment type="similarity">
    <text evidence="2">Belongs to the DNA2/NAM7 helicase family. SDE3 subfamily.</text>
</comment>
<keyword evidence="18" id="KW-1185">Reference proteome</keyword>
<keyword evidence="5" id="KW-0547">Nucleotide-binding</keyword>
<feature type="domain" description="Helicase MOV-10 helical" evidence="16">
    <location>
        <begin position="552"/>
        <end position="617"/>
    </location>
</feature>
<dbReference type="InterPro" id="IPR047187">
    <property type="entry name" value="SF1_C_Upf1"/>
</dbReference>
<dbReference type="PANTHER" id="PTHR45418:SF1">
    <property type="entry name" value="CANCER_TESTIS ANTIGEN 55"/>
    <property type="match status" value="1"/>
</dbReference>
<evidence type="ECO:0000313" key="18">
    <source>
        <dbReference type="Proteomes" id="UP000502823"/>
    </source>
</evidence>
<dbReference type="GO" id="GO:0031047">
    <property type="term" value="P:regulatory ncRNA-mediated gene silencing"/>
    <property type="evidence" value="ECO:0007669"/>
    <property type="project" value="UniProtKB-KW"/>
</dbReference>
<evidence type="ECO:0000256" key="9">
    <source>
        <dbReference type="ARBA" id="ARBA00023158"/>
    </source>
</evidence>
<sequence length="1350" mass="150651">MSSSGLSKTVLSSPGQSESQTPELSSSPTSSSAVLSRLKFEHSIDQNLSQLARDGHNKRLKILRKELDYLQITFSTMISLLKRAGSYILGFMTGKSEIESAIDIDSIIASIEADEVVDTTKSKETLSYSTDSGDTCQHRVGTVTSLYTDYGLIDGTLYFDLRDAPAEVLREGHRVLYLAFRRQENEEWRVRRIYCVQDENWEKCIANDDDDNDEEEEVQVENSVVQRKEVMKRNVVCQVTQREGREVMLMPGNIRCSLDEVSAEFIPLEGDWVVINAVVEVNEDVCDLGGDVLDVEEIRPLRSRLLTGCITHWNQNSGGVVDQCVYFTQDSCEPGYIPHLGDKVVVEAIETEQGKFTWRALKTVPKFSLITKRKAAEELNDSAQICDILENLLVEKRGIVITKCLNFGVLNVGEERELVAEVKNTGPHKQYFIRGKFHSRLSESQFFLHRPRDGELYELHPGQTVEFCFGCKGRFIGNSSELFVFTFKGFKIGRNLQVEVQDPLNSSLAPSPNKRSVNRCEAWQRTFQTRNSRMLVSGVRPIKPPAFVPVRLGIFPVPNRLLQALVGNGERRSIEDVEGAVYNIAPCLTKDLTILNYTDRFHMLLYLEEIQGILDMQKYDLERVCFRIAGPGGEFLALEVPGLAERRPSLLLGDRVIASDPVSQDSAGFEFEGFIHKVFSTEVWIKFNSNFHASYNGSEYKVSFHFSRTPMRRCHAAVNLALKHLGPQMLFPTALKVQPPQLHFEEEESSCMADGHVGSEDIKNYVAANQCSGSVYSDGGRTPPKSSVAARLCHLKMSSNGNHNSDDCQVLPCLSDISVEGHTHASFISSKISEEAQSKDLTQYVKSEESTKPYSLKEARVTCQQKRKLIWFNSQLNFNQKEAVRNILKGEARPLPYVIFGPPGTGKTMTLVEGVLQIYDFFPDSRLLVATPSNSSADLVAERLLDSGRLMPGDLVRLVGYHRIEEGQLPEKLVPYCTAGDIRLLRGDASKPAAVGEPLKASSTAQTLGRHRITVGTCIALGQLYSMGFTQGHFTHIFVDEAGQATEPEILVPLGFIHTSSGQVILAGDPLQLGPVILSPLASQMGLGESYLSRLLQRSVYQRDAQGFPHTGGYNPRLVTRLALNYRSVPEILNLPSSMFYNSSLESQVSQTTGPEATLLASLASELPKRNTEDGPPALVFHGIRGENYQEGESPSWYNPQEIVQTIYYLNMLYGMGLTSSDVGIIAPYQKQVEKLRFLIEEFNVPIPKIGSVEEFQGQERKVIIMSAVRSSPTLLKMDIRHALGFVASPKRLNVALTRARALLIILGNPHLLRRDPHWREVLEYCVKRGGYIGCDLPIDYNSLTLGDSE</sequence>
<dbReference type="InterPro" id="IPR049080">
    <property type="entry name" value="MOV-10-like_beta-barrel"/>
</dbReference>
<dbReference type="GO" id="GO:0005737">
    <property type="term" value="C:cytoplasm"/>
    <property type="evidence" value="ECO:0007669"/>
    <property type="project" value="UniProtKB-SubCell"/>
</dbReference>
<feature type="domain" description="S1-like RNA binding" evidence="14">
    <location>
        <begin position="304"/>
        <end position="362"/>
    </location>
</feature>
<dbReference type="Pfam" id="PF13086">
    <property type="entry name" value="AAA_11"/>
    <property type="match status" value="2"/>
</dbReference>
<dbReference type="InParanoid" id="A0A6L2Q556"/>
<dbReference type="PANTHER" id="PTHR45418">
    <property type="entry name" value="CANCER/TESTIS ANTIGEN 55"/>
    <property type="match status" value="1"/>
</dbReference>
<evidence type="ECO:0000256" key="2">
    <source>
        <dbReference type="ARBA" id="ARBA00005601"/>
    </source>
</evidence>
<evidence type="ECO:0000256" key="7">
    <source>
        <dbReference type="ARBA" id="ARBA00022806"/>
    </source>
</evidence>
<comment type="caution">
    <text evidence="17">The sequence shown here is derived from an EMBL/GenBank/DDBJ whole genome shotgun (WGS) entry which is preliminary data.</text>
</comment>
<dbReference type="Pfam" id="PF13087">
    <property type="entry name" value="AAA_12"/>
    <property type="match status" value="1"/>
</dbReference>
<keyword evidence="4" id="KW-0963">Cytoplasm</keyword>
<dbReference type="CDD" id="cd18078">
    <property type="entry name" value="DEXXQc_Mov10L1"/>
    <property type="match status" value="1"/>
</dbReference>
<comment type="subcellular location">
    <subcellularLocation>
        <location evidence="1">Cytoplasm</location>
    </subcellularLocation>
</comment>
<evidence type="ECO:0000256" key="4">
    <source>
        <dbReference type="ARBA" id="ARBA00022490"/>
    </source>
</evidence>
<dbReference type="Pfam" id="PF14444">
    <property type="entry name" value="S1-like"/>
    <property type="match status" value="1"/>
</dbReference>
<reference evidence="18" key="1">
    <citation type="submission" date="2020-01" db="EMBL/GenBank/DDBJ databases">
        <title>Draft genome sequence of the Termite Coptotermes fromosanus.</title>
        <authorList>
            <person name="Itakura S."/>
            <person name="Yosikawa Y."/>
            <person name="Umezawa K."/>
        </authorList>
    </citation>
    <scope>NUCLEOTIDE SEQUENCE [LARGE SCALE GENOMIC DNA]</scope>
</reference>
<evidence type="ECO:0000256" key="3">
    <source>
        <dbReference type="ARBA" id="ARBA00012552"/>
    </source>
</evidence>
<organism evidence="17 18">
    <name type="scientific">Coptotermes formosanus</name>
    <name type="common">Formosan subterranean termite</name>
    <dbReference type="NCBI Taxonomy" id="36987"/>
    <lineage>
        <taxon>Eukaryota</taxon>
        <taxon>Metazoa</taxon>
        <taxon>Ecdysozoa</taxon>
        <taxon>Arthropoda</taxon>
        <taxon>Hexapoda</taxon>
        <taxon>Insecta</taxon>
        <taxon>Pterygota</taxon>
        <taxon>Neoptera</taxon>
        <taxon>Polyneoptera</taxon>
        <taxon>Dictyoptera</taxon>
        <taxon>Blattodea</taxon>
        <taxon>Blattoidea</taxon>
        <taxon>Termitoidae</taxon>
        <taxon>Rhinotermitidae</taxon>
        <taxon>Coptotermes</taxon>
    </lineage>
</organism>
<evidence type="ECO:0000313" key="17">
    <source>
        <dbReference type="EMBL" id="GFG36977.1"/>
    </source>
</evidence>
<gene>
    <name evidence="17" type="ORF">Cfor_05398</name>
</gene>